<dbReference type="KEGG" id="mgra:A4G16_03550"/>
<dbReference type="EMBL" id="CP015030">
    <property type="protein sequence ID" value="QIM66515.1"/>
    <property type="molecule type" value="Genomic_DNA"/>
</dbReference>
<dbReference type="AlphaFoldDB" id="A0A6G8JH60"/>
<protein>
    <submittedName>
        <fullName evidence="1">Uncharacterized protein</fullName>
    </submittedName>
</protein>
<evidence type="ECO:0000313" key="2">
    <source>
        <dbReference type="Proteomes" id="UP000501366"/>
    </source>
</evidence>
<accession>A0A6G8JH60</accession>
<dbReference type="Proteomes" id="UP000501366">
    <property type="component" value="Chromosome"/>
</dbReference>
<organism evidence="1 2">
    <name type="scientific">Mannheimia granulomatis</name>
    <dbReference type="NCBI Taxonomy" id="85402"/>
    <lineage>
        <taxon>Bacteria</taxon>
        <taxon>Pseudomonadati</taxon>
        <taxon>Pseudomonadota</taxon>
        <taxon>Gammaproteobacteria</taxon>
        <taxon>Pasteurellales</taxon>
        <taxon>Pasteurellaceae</taxon>
        <taxon>Mannheimia</taxon>
    </lineage>
</organism>
<reference evidence="1 2" key="1">
    <citation type="submission" date="2016-03" db="EMBL/GenBank/DDBJ databases">
        <authorList>
            <person name="Bojesen A.M."/>
            <person name="Planet P."/>
            <person name="Hansen M.J."/>
        </authorList>
    </citation>
    <scope>NUCLEOTIDE SEQUENCE [LARGE SCALE GENOMIC DNA]</scope>
    <source>
        <strain evidence="1 2">B 234/94</strain>
    </source>
</reference>
<dbReference type="RefSeq" id="WP_165888732.1">
    <property type="nucleotide sequence ID" value="NZ_CP015030.1"/>
</dbReference>
<name>A0A6G8JH60_9PAST</name>
<sequence>MKCEFAKTNPLIIKQAVEFYLKNKNGLFTFVSLWNDEEPFPKDELLICLDVWIKQLKELHSTASTIETELTLKNLLEKRRKLK</sequence>
<proteinExistence type="predicted"/>
<evidence type="ECO:0000313" key="1">
    <source>
        <dbReference type="EMBL" id="QIM66515.1"/>
    </source>
</evidence>
<gene>
    <name evidence="1" type="ORF">A4G16_03550</name>
</gene>